<name>A0A8H3URA4_VENIN</name>
<keyword evidence="2" id="KW-0732">Signal</keyword>
<evidence type="ECO:0000256" key="2">
    <source>
        <dbReference type="SAM" id="SignalP"/>
    </source>
</evidence>
<evidence type="ECO:0000256" key="1">
    <source>
        <dbReference type="SAM" id="MobiDB-lite"/>
    </source>
</evidence>
<comment type="caution">
    <text evidence="3">The sequence shown here is derived from an EMBL/GenBank/DDBJ whole genome shotgun (WGS) entry which is preliminary data.</text>
</comment>
<accession>A0A8H3URA4</accession>
<proteinExistence type="predicted"/>
<dbReference type="AlphaFoldDB" id="A0A8H3URA4"/>
<feature type="region of interest" description="Disordered" evidence="1">
    <location>
        <begin position="131"/>
        <end position="156"/>
    </location>
</feature>
<dbReference type="EMBL" id="WNWQ01000212">
    <property type="protein sequence ID" value="KAE9974218.1"/>
    <property type="molecule type" value="Genomic_DNA"/>
</dbReference>
<evidence type="ECO:0000313" key="4">
    <source>
        <dbReference type="Proteomes" id="UP000433883"/>
    </source>
</evidence>
<feature type="compositionally biased region" description="Polar residues" evidence="1">
    <location>
        <begin position="131"/>
        <end position="143"/>
    </location>
</feature>
<evidence type="ECO:0000313" key="3">
    <source>
        <dbReference type="EMBL" id="KAE9974218.1"/>
    </source>
</evidence>
<feature type="chain" id="PRO_5034432011" evidence="2">
    <location>
        <begin position="21"/>
        <end position="264"/>
    </location>
</feature>
<feature type="signal peptide" evidence="2">
    <location>
        <begin position="1"/>
        <end position="20"/>
    </location>
</feature>
<sequence>MNMFCLFTAALVTVVALVTANPLPTALETRSARSEMEVSYGYWEPSPDSVGDPSWISGSQSIFLRNGVCECIPSIPHMNHITSLTIEDNEYCVFYSKDRCDDGGNPSNTTFKTGSTESLVGDLKFEPRSVNCSSPGQSGSVTGSIGDGQSGAGVRRSLTGSTHLPWSLPVVEPRNVENEAVERSLAIRDNAPPHMKVRFCLKGALPQSAINCNWVYDLVPNACTSSNGQMWVKNITSVVNVDIFNTWYVSVDLITLAIGTNNVY</sequence>
<protein>
    <submittedName>
        <fullName evidence="3">Uncharacterized protein</fullName>
    </submittedName>
</protein>
<gene>
    <name evidence="3" type="ORF">BLS_003241</name>
</gene>
<organism evidence="3 4">
    <name type="scientific">Venturia inaequalis</name>
    <name type="common">Apple scab fungus</name>
    <dbReference type="NCBI Taxonomy" id="5025"/>
    <lineage>
        <taxon>Eukaryota</taxon>
        <taxon>Fungi</taxon>
        <taxon>Dikarya</taxon>
        <taxon>Ascomycota</taxon>
        <taxon>Pezizomycotina</taxon>
        <taxon>Dothideomycetes</taxon>
        <taxon>Pleosporomycetidae</taxon>
        <taxon>Venturiales</taxon>
        <taxon>Venturiaceae</taxon>
        <taxon>Venturia</taxon>
    </lineage>
</organism>
<reference evidence="3 4" key="1">
    <citation type="submission" date="2019-11" db="EMBL/GenBank/DDBJ databases">
        <title>Venturia inaequalis Genome Resource.</title>
        <authorList>
            <person name="Lichtner F.J."/>
        </authorList>
    </citation>
    <scope>NUCLEOTIDE SEQUENCE [LARGE SCALE GENOMIC DNA]</scope>
    <source>
        <strain evidence="3">Bline_iso_100314</strain>
    </source>
</reference>
<dbReference type="Proteomes" id="UP000433883">
    <property type="component" value="Unassembled WGS sequence"/>
</dbReference>